<sequence length="57" mass="6164">MGGSETVSMGDTVVPLGGSFGRGRNARSYTVFAQDSPTISRYPFQSKKVGKLCKLRH</sequence>
<evidence type="ECO:0000313" key="1">
    <source>
        <dbReference type="EMBL" id="CAB4698545.1"/>
    </source>
</evidence>
<dbReference type="AlphaFoldDB" id="A0A6J6PP13"/>
<gene>
    <name evidence="1" type="ORF">UFOPK2366_01144</name>
</gene>
<proteinExistence type="predicted"/>
<dbReference type="EMBL" id="CAEZXM010000210">
    <property type="protein sequence ID" value="CAB4698545.1"/>
    <property type="molecule type" value="Genomic_DNA"/>
</dbReference>
<reference evidence="1" key="1">
    <citation type="submission" date="2020-05" db="EMBL/GenBank/DDBJ databases">
        <authorList>
            <person name="Chiriac C."/>
            <person name="Salcher M."/>
            <person name="Ghai R."/>
            <person name="Kavagutti S V."/>
        </authorList>
    </citation>
    <scope>NUCLEOTIDE SEQUENCE</scope>
</reference>
<name>A0A6J6PP13_9ZZZZ</name>
<accession>A0A6J6PP13</accession>
<protein>
    <submittedName>
        <fullName evidence="1">Unannotated protein</fullName>
    </submittedName>
</protein>
<organism evidence="1">
    <name type="scientific">freshwater metagenome</name>
    <dbReference type="NCBI Taxonomy" id="449393"/>
    <lineage>
        <taxon>unclassified sequences</taxon>
        <taxon>metagenomes</taxon>
        <taxon>ecological metagenomes</taxon>
    </lineage>
</organism>